<sequence length="346" mass="37043">MEGDPDWEPSPEDEEALYEEAAAAYGEESLARLSPTPPQSPPLKRTKLGNTQEEEEQPGAHACGTCGHPCVVRMSLTQKNPNRKFYKCEACGYFKWADEASSSSPRSKNHGSAPVPSSPQQQISGGDAHACGTCGQPCVLRTSLTQKNPNRRFYKCDPCSYFKWADEADVSSSPRSKNHGSAPVPSSPQQQISGDDAHACGTCGQPCIVRASLTQKNPNRKCYKCEACGYFKWADEAPSSSPRSKNHGSSPVPSSPQQQISGGDAHACGTCGQPCVVHTSLTQKNPNRKFYKCEACGYFKWADEAPSSSPRTKNHGSSPVPSSPQQQISGGDAHACGSCGQPCVLL</sequence>
<feature type="region of interest" description="Disordered" evidence="5">
    <location>
        <begin position="239"/>
        <end position="261"/>
    </location>
</feature>
<accession>A0AAD7XM72</accession>
<evidence type="ECO:0000256" key="3">
    <source>
        <dbReference type="ARBA" id="ARBA00022833"/>
    </source>
</evidence>
<feature type="region of interest" description="Disordered" evidence="5">
    <location>
        <begin position="23"/>
        <end position="60"/>
    </location>
</feature>
<dbReference type="AlphaFoldDB" id="A0AAD7XM72"/>
<evidence type="ECO:0000313" key="7">
    <source>
        <dbReference type="EMBL" id="KAJ8611269.1"/>
    </source>
</evidence>
<dbReference type="Proteomes" id="UP001230188">
    <property type="component" value="Unassembled WGS sequence"/>
</dbReference>
<evidence type="ECO:0000256" key="4">
    <source>
        <dbReference type="PROSITE-ProRule" id="PRU01343"/>
    </source>
</evidence>
<feature type="region of interest" description="Disordered" evidence="5">
    <location>
        <begin position="305"/>
        <end position="332"/>
    </location>
</feature>
<evidence type="ECO:0000313" key="8">
    <source>
        <dbReference type="Proteomes" id="UP001230188"/>
    </source>
</evidence>
<feature type="domain" description="GRF-type" evidence="6">
    <location>
        <begin position="268"/>
        <end position="305"/>
    </location>
</feature>
<gene>
    <name evidence="7" type="ORF">CTAYLR_004130</name>
</gene>
<evidence type="ECO:0000256" key="5">
    <source>
        <dbReference type="SAM" id="MobiDB-lite"/>
    </source>
</evidence>
<proteinExistence type="predicted"/>
<name>A0AAD7XM72_9STRA</name>
<dbReference type="GO" id="GO:0008270">
    <property type="term" value="F:zinc ion binding"/>
    <property type="evidence" value="ECO:0007669"/>
    <property type="project" value="UniProtKB-KW"/>
</dbReference>
<keyword evidence="3" id="KW-0862">Zinc</keyword>
<feature type="region of interest" description="Disordered" evidence="5">
    <location>
        <begin position="102"/>
        <end position="124"/>
    </location>
</feature>
<protein>
    <recommendedName>
        <fullName evidence="6">GRF-type domain-containing protein</fullName>
    </recommendedName>
</protein>
<feature type="domain" description="GRF-type" evidence="6">
    <location>
        <begin position="131"/>
        <end position="168"/>
    </location>
</feature>
<keyword evidence="2 4" id="KW-0863">Zinc-finger</keyword>
<comment type="caution">
    <text evidence="7">The sequence shown here is derived from an EMBL/GenBank/DDBJ whole genome shotgun (WGS) entry which is preliminary data.</text>
</comment>
<keyword evidence="8" id="KW-1185">Reference proteome</keyword>
<dbReference type="EMBL" id="JAQMWT010000078">
    <property type="protein sequence ID" value="KAJ8611269.1"/>
    <property type="molecule type" value="Genomic_DNA"/>
</dbReference>
<dbReference type="Pfam" id="PF06839">
    <property type="entry name" value="Zn_ribbon_GRF"/>
    <property type="match status" value="3"/>
</dbReference>
<feature type="domain" description="GRF-type" evidence="6">
    <location>
        <begin position="63"/>
        <end position="100"/>
    </location>
</feature>
<feature type="region of interest" description="Disordered" evidence="5">
    <location>
        <begin position="170"/>
        <end position="193"/>
    </location>
</feature>
<dbReference type="InterPro" id="IPR010666">
    <property type="entry name" value="Znf_GRF"/>
</dbReference>
<keyword evidence="1" id="KW-0479">Metal-binding</keyword>
<dbReference type="PANTHER" id="PTHR33680:SF1">
    <property type="entry name" value="OS05G0489500 PROTEIN"/>
    <property type="match status" value="1"/>
</dbReference>
<reference evidence="7" key="1">
    <citation type="submission" date="2023-01" db="EMBL/GenBank/DDBJ databases">
        <title>Metagenome sequencing of chrysophaentin producing Chrysophaeum taylorii.</title>
        <authorList>
            <person name="Davison J."/>
            <person name="Bewley C."/>
        </authorList>
    </citation>
    <scope>NUCLEOTIDE SEQUENCE</scope>
    <source>
        <strain evidence="7">NIES-1699</strain>
    </source>
</reference>
<dbReference type="PROSITE" id="PS51999">
    <property type="entry name" value="ZF_GRF"/>
    <property type="match status" value="3"/>
</dbReference>
<organism evidence="7 8">
    <name type="scientific">Chrysophaeum taylorii</name>
    <dbReference type="NCBI Taxonomy" id="2483200"/>
    <lineage>
        <taxon>Eukaryota</taxon>
        <taxon>Sar</taxon>
        <taxon>Stramenopiles</taxon>
        <taxon>Ochrophyta</taxon>
        <taxon>Pelagophyceae</taxon>
        <taxon>Pelagomonadales</taxon>
        <taxon>Pelagomonadaceae</taxon>
        <taxon>Chrysophaeum</taxon>
    </lineage>
</organism>
<feature type="compositionally biased region" description="Low complexity" evidence="5">
    <location>
        <begin position="316"/>
        <end position="331"/>
    </location>
</feature>
<evidence type="ECO:0000256" key="1">
    <source>
        <dbReference type="ARBA" id="ARBA00022723"/>
    </source>
</evidence>
<evidence type="ECO:0000259" key="6">
    <source>
        <dbReference type="PROSITE" id="PS51999"/>
    </source>
</evidence>
<feature type="compositionally biased region" description="Low complexity" evidence="5">
    <location>
        <begin position="248"/>
        <end position="261"/>
    </location>
</feature>
<dbReference type="PANTHER" id="PTHR33680">
    <property type="entry name" value="OS07G0190500 PROTEIN"/>
    <property type="match status" value="1"/>
</dbReference>
<evidence type="ECO:0000256" key="2">
    <source>
        <dbReference type="ARBA" id="ARBA00022771"/>
    </source>
</evidence>